<evidence type="ECO:0000313" key="7">
    <source>
        <dbReference type="Proteomes" id="UP001182304"/>
    </source>
</evidence>
<comment type="cofactor">
    <cofactor evidence="3">
        <name>pyridoxal 5'-phosphate</name>
        <dbReference type="ChEBI" id="CHEBI:597326"/>
    </cofactor>
</comment>
<dbReference type="PROSITE" id="PS01211">
    <property type="entry name" value="UPF0001"/>
    <property type="match status" value="1"/>
</dbReference>
<proteinExistence type="inferred from homology"/>
<dbReference type="RefSeq" id="WP_223131878.1">
    <property type="nucleotide sequence ID" value="NZ_CP082272.1"/>
</dbReference>
<dbReference type="InterPro" id="IPR011078">
    <property type="entry name" value="PyrdxlP_homeostasis"/>
</dbReference>
<comment type="caution">
    <text evidence="6">The sequence shown here is derived from an EMBL/GenBank/DDBJ whole genome shotgun (WGS) entry which is preliminary data.</text>
</comment>
<dbReference type="InterPro" id="IPR029066">
    <property type="entry name" value="PLP-binding_barrel"/>
</dbReference>
<organism evidence="6 7">
    <name type="scientific">Pasteurella multocida</name>
    <dbReference type="NCBI Taxonomy" id="747"/>
    <lineage>
        <taxon>Bacteria</taxon>
        <taxon>Pseudomonadati</taxon>
        <taxon>Pseudomonadota</taxon>
        <taxon>Gammaproteobacteria</taxon>
        <taxon>Pasteurellales</taxon>
        <taxon>Pasteurellaceae</taxon>
        <taxon>Pasteurella</taxon>
    </lineage>
</organism>
<dbReference type="NCBIfam" id="TIGR00044">
    <property type="entry name" value="YggS family pyridoxal phosphate-dependent enzyme"/>
    <property type="match status" value="1"/>
</dbReference>
<dbReference type="Gene3D" id="3.20.20.10">
    <property type="entry name" value="Alanine racemase"/>
    <property type="match status" value="1"/>
</dbReference>
<dbReference type="HAMAP" id="MF_02087">
    <property type="entry name" value="PLP_homeostasis"/>
    <property type="match status" value="1"/>
</dbReference>
<dbReference type="FunFam" id="3.20.20.10:FF:000004">
    <property type="entry name" value="Pyridoxal phosphate homeostasis protein"/>
    <property type="match status" value="1"/>
</dbReference>
<evidence type="ECO:0000259" key="5">
    <source>
        <dbReference type="Pfam" id="PF01168"/>
    </source>
</evidence>
<accession>A0AAW8V5F7</accession>
<evidence type="ECO:0000256" key="4">
    <source>
        <dbReference type="RuleBase" id="RU004514"/>
    </source>
</evidence>
<name>A0AAW8V5F7_PASMD</name>
<dbReference type="CDD" id="cd06824">
    <property type="entry name" value="PLPDE_III_Yggs_like"/>
    <property type="match status" value="1"/>
</dbReference>
<feature type="domain" description="Alanine racemase N-terminal" evidence="5">
    <location>
        <begin position="6"/>
        <end position="229"/>
    </location>
</feature>
<dbReference type="Proteomes" id="UP001182304">
    <property type="component" value="Unassembled WGS sequence"/>
</dbReference>
<protein>
    <recommendedName>
        <fullName evidence="2">Pyridoxal phosphate homeostasis protein</fullName>
        <shortName evidence="2">PLP homeostasis protein</shortName>
    </recommendedName>
</protein>
<comment type="function">
    <text evidence="2">Pyridoxal 5'-phosphate (PLP)-binding protein, which is involved in PLP homeostasis.</text>
</comment>
<evidence type="ECO:0000313" key="6">
    <source>
        <dbReference type="EMBL" id="MDT3451749.1"/>
    </source>
</evidence>
<dbReference type="SUPFAM" id="SSF51419">
    <property type="entry name" value="PLP-binding barrel"/>
    <property type="match status" value="1"/>
</dbReference>
<dbReference type="Pfam" id="PF01168">
    <property type="entry name" value="Ala_racemase_N"/>
    <property type="match status" value="1"/>
</dbReference>
<evidence type="ECO:0000256" key="2">
    <source>
        <dbReference type="HAMAP-Rule" id="MF_02087"/>
    </source>
</evidence>
<feature type="modified residue" description="N6-(pyridoxal phosphate)lysine" evidence="2 3">
    <location>
        <position position="35"/>
    </location>
</feature>
<evidence type="ECO:0000256" key="3">
    <source>
        <dbReference type="PIRSR" id="PIRSR004848-1"/>
    </source>
</evidence>
<gene>
    <name evidence="6" type="ORF">NQF69_03050</name>
</gene>
<comment type="similarity">
    <text evidence="2 4">Belongs to the pyridoxal phosphate-binding protein YggS/PROSC family.</text>
</comment>
<keyword evidence="1 2" id="KW-0663">Pyridoxal phosphate</keyword>
<dbReference type="GO" id="GO:0030170">
    <property type="term" value="F:pyridoxal phosphate binding"/>
    <property type="evidence" value="ECO:0007669"/>
    <property type="project" value="UniProtKB-UniRule"/>
</dbReference>
<dbReference type="AlphaFoldDB" id="A0AAW8V5F7"/>
<dbReference type="PANTHER" id="PTHR10146">
    <property type="entry name" value="PROLINE SYNTHETASE CO-TRANSCRIBED BACTERIAL HOMOLOG PROTEIN"/>
    <property type="match status" value="1"/>
</dbReference>
<reference evidence="6" key="1">
    <citation type="submission" date="2022-07" db="EMBL/GenBank/DDBJ databases">
        <title>Sequence of Pasteurella multocoda 17BRD-035.</title>
        <authorList>
            <person name="Roy Chowdhury P."/>
            <person name="Alhamami T."/>
            <person name="Trott D.J."/>
            <person name="Djordvevic S.P."/>
        </authorList>
    </citation>
    <scope>NUCLEOTIDE SEQUENCE</scope>
    <source>
        <strain evidence="6">17BRD-035</strain>
    </source>
</reference>
<evidence type="ECO:0000256" key="1">
    <source>
        <dbReference type="ARBA" id="ARBA00022898"/>
    </source>
</evidence>
<dbReference type="PIRSF" id="PIRSF004848">
    <property type="entry name" value="YBL036c_PLPDEIII"/>
    <property type="match status" value="1"/>
</dbReference>
<dbReference type="InterPro" id="IPR001608">
    <property type="entry name" value="Ala_racemase_N"/>
</dbReference>
<sequence>MTIKQNLAQIQQSIQHAVQQAKRPESAVKLLAVSKTKPVEDIYQAYQAGQTAFGENYVQEGVEKIQYFAQKNIPLEWHFIGPLQSNKTKLVAEHFDWLQTLDRKKIANRLNEQRPHYKKPLNVLIQINISDEDSKSGIQPNEMLDLAKQIQNLPHLCLRGLMAIPAPTDDLATQEQAFTQMHSLFEQLKQALPNAQIDTLSMGMTDDMASAIQCGSTMVRIGTAIFGARDYSKTIKE</sequence>
<dbReference type="EMBL" id="JANIEN010000002">
    <property type="protein sequence ID" value="MDT3451749.1"/>
    <property type="molecule type" value="Genomic_DNA"/>
</dbReference>
<dbReference type="PANTHER" id="PTHR10146:SF14">
    <property type="entry name" value="PYRIDOXAL PHOSPHATE HOMEOSTASIS PROTEIN"/>
    <property type="match status" value="1"/>
</dbReference>